<name>A0ABW1D7P1_9ACTN</name>
<sequence length="125" mass="13505">MGRRSPKPRPEGASQGRFAREGSGVLLWRLRRTQLGHLLSVSVLPSISLGIIPLGADRSTIWPTEGFFMFDDAEVTVELVSGHLTVTRPHEIGMYAGAFTDLAGLAVYGKSARTLIRSALAALDE</sequence>
<dbReference type="RefSeq" id="WP_379523467.1">
    <property type="nucleotide sequence ID" value="NZ_JBHSPA010000108.1"/>
</dbReference>
<comment type="caution">
    <text evidence="2">The sequence shown here is derived from an EMBL/GenBank/DDBJ whole genome shotgun (WGS) entry which is preliminary data.</text>
</comment>
<accession>A0ABW1D7P1</accession>
<reference evidence="3" key="1">
    <citation type="journal article" date="2019" name="Int. J. Syst. Evol. Microbiol.">
        <title>The Global Catalogue of Microorganisms (GCM) 10K type strain sequencing project: providing services to taxonomists for standard genome sequencing and annotation.</title>
        <authorList>
            <consortium name="The Broad Institute Genomics Platform"/>
            <consortium name="The Broad Institute Genome Sequencing Center for Infectious Disease"/>
            <person name="Wu L."/>
            <person name="Ma J."/>
        </authorList>
    </citation>
    <scope>NUCLEOTIDE SEQUENCE [LARGE SCALE GENOMIC DNA]</scope>
    <source>
        <strain evidence="3">CCUG 53903</strain>
    </source>
</reference>
<dbReference type="InterPro" id="IPR043917">
    <property type="entry name" value="DUF5753"/>
</dbReference>
<organism evidence="2 3">
    <name type="scientific">Nonomuraea insulae</name>
    <dbReference type="NCBI Taxonomy" id="1616787"/>
    <lineage>
        <taxon>Bacteria</taxon>
        <taxon>Bacillati</taxon>
        <taxon>Actinomycetota</taxon>
        <taxon>Actinomycetes</taxon>
        <taxon>Streptosporangiales</taxon>
        <taxon>Streptosporangiaceae</taxon>
        <taxon>Nonomuraea</taxon>
    </lineage>
</organism>
<protein>
    <submittedName>
        <fullName evidence="2">Scr1 family TA system antitoxin-like transcriptional regulator</fullName>
    </submittedName>
</protein>
<dbReference type="Proteomes" id="UP001596058">
    <property type="component" value="Unassembled WGS sequence"/>
</dbReference>
<keyword evidence="3" id="KW-1185">Reference proteome</keyword>
<gene>
    <name evidence="2" type="ORF">ACFPZ3_60260</name>
</gene>
<evidence type="ECO:0000313" key="3">
    <source>
        <dbReference type="Proteomes" id="UP001596058"/>
    </source>
</evidence>
<dbReference type="EMBL" id="JBHSPA010000108">
    <property type="protein sequence ID" value="MFC5834050.1"/>
    <property type="molecule type" value="Genomic_DNA"/>
</dbReference>
<proteinExistence type="predicted"/>
<dbReference type="Pfam" id="PF19054">
    <property type="entry name" value="DUF5753"/>
    <property type="match status" value="1"/>
</dbReference>
<feature type="domain" description="DUF5753" evidence="1">
    <location>
        <begin position="31"/>
        <end position="117"/>
    </location>
</feature>
<evidence type="ECO:0000259" key="1">
    <source>
        <dbReference type="Pfam" id="PF19054"/>
    </source>
</evidence>
<evidence type="ECO:0000313" key="2">
    <source>
        <dbReference type="EMBL" id="MFC5834050.1"/>
    </source>
</evidence>